<evidence type="ECO:0000256" key="1">
    <source>
        <dbReference type="ARBA" id="ARBA00022801"/>
    </source>
</evidence>
<keyword evidence="1" id="KW-0378">Hydrolase</keyword>
<dbReference type="InterPro" id="IPR001932">
    <property type="entry name" value="PPM-type_phosphatase-like_dom"/>
</dbReference>
<dbReference type="RefSeq" id="WP_236893091.1">
    <property type="nucleotide sequence ID" value="NZ_AP024488.1"/>
</dbReference>
<dbReference type="Proteomes" id="UP001320148">
    <property type="component" value="Chromosome"/>
</dbReference>
<dbReference type="Pfam" id="PF07228">
    <property type="entry name" value="SpoIIE"/>
    <property type="match status" value="1"/>
</dbReference>
<dbReference type="PROSITE" id="PS50110">
    <property type="entry name" value="RESPONSE_REGULATORY"/>
    <property type="match status" value="1"/>
</dbReference>
<dbReference type="Pfam" id="PF00072">
    <property type="entry name" value="Response_reg"/>
    <property type="match status" value="1"/>
</dbReference>
<feature type="modified residue" description="4-aspartylphosphate" evidence="2">
    <location>
        <position position="57"/>
    </location>
</feature>
<dbReference type="SUPFAM" id="SSF52172">
    <property type="entry name" value="CheY-like"/>
    <property type="match status" value="1"/>
</dbReference>
<organism evidence="4 5">
    <name type="scientific">Desulfoluna limicola</name>
    <dbReference type="NCBI Taxonomy" id="2810562"/>
    <lineage>
        <taxon>Bacteria</taxon>
        <taxon>Pseudomonadati</taxon>
        <taxon>Thermodesulfobacteriota</taxon>
        <taxon>Desulfobacteria</taxon>
        <taxon>Desulfobacterales</taxon>
        <taxon>Desulfolunaceae</taxon>
        <taxon>Desulfoluna</taxon>
    </lineage>
</organism>
<dbReference type="CDD" id="cd17569">
    <property type="entry name" value="REC_HupR-like"/>
    <property type="match status" value="1"/>
</dbReference>
<protein>
    <recommendedName>
        <fullName evidence="3">Response regulatory domain-containing protein</fullName>
    </recommendedName>
</protein>
<dbReference type="EMBL" id="AP024488">
    <property type="protein sequence ID" value="BCS96808.1"/>
    <property type="molecule type" value="Genomic_DNA"/>
</dbReference>
<dbReference type="SMART" id="SM00448">
    <property type="entry name" value="REC"/>
    <property type="match status" value="1"/>
</dbReference>
<feature type="domain" description="Response regulatory" evidence="3">
    <location>
        <begin position="8"/>
        <end position="123"/>
    </location>
</feature>
<gene>
    <name evidence="4" type="ORF">DSLASN_24400</name>
</gene>
<dbReference type="InterPro" id="IPR052016">
    <property type="entry name" value="Bact_Sigma-Reg"/>
</dbReference>
<accession>A0ABM7PIB8</accession>
<keyword evidence="2" id="KW-0597">Phosphoprotein</keyword>
<reference evidence="4 5" key="1">
    <citation type="submission" date="2021-02" db="EMBL/GenBank/DDBJ databases">
        <title>Complete genome of Desulfoluna sp. strain ASN36.</title>
        <authorList>
            <person name="Takahashi A."/>
            <person name="Kojima H."/>
            <person name="Fukui M."/>
        </authorList>
    </citation>
    <scope>NUCLEOTIDE SEQUENCE [LARGE SCALE GENOMIC DNA]</scope>
    <source>
        <strain evidence="4 5">ASN36</strain>
    </source>
</reference>
<evidence type="ECO:0000259" key="3">
    <source>
        <dbReference type="PROSITE" id="PS50110"/>
    </source>
</evidence>
<sequence>MKTAGDVTILFVDDEPDLLRSLGRFLRKEPYRLLFAGGGAKALELLSAEPVDIVISDLRMPDMDGLALLRDVKAGYPKVIRIILSATRDVEQTIEAINTGEVYRFISKPLDPELFKQIIRDTVDYHLLKCERREVIAEIEKRLLHASPPKELAGASISALMIPAGNLGGDFADYFVYDNRQLDILIGDVMGKGIQSALVAASLKHLFAKALALHDCSVTPKLTCRYYTHDINKIDQVLLGVEAMCLESLMELEIFATLNYARLDLEAGKIGLVDCGHPPVIHYRAETRDCTTIKGNNMPLGIMKQSDYHVVTQEIKVGDLLLFYSDGITETQDKTGELFGEERLTALVQVHHHLPIQELLNTIRAAAETFCGCEQFRDDFTCIGVRIET</sequence>
<dbReference type="InterPro" id="IPR036457">
    <property type="entry name" value="PPM-type-like_dom_sf"/>
</dbReference>
<proteinExistence type="predicted"/>
<dbReference type="InterPro" id="IPR011006">
    <property type="entry name" value="CheY-like_superfamily"/>
</dbReference>
<dbReference type="PANTHER" id="PTHR43156:SF2">
    <property type="entry name" value="STAGE II SPORULATION PROTEIN E"/>
    <property type="match status" value="1"/>
</dbReference>
<dbReference type="SMART" id="SM00331">
    <property type="entry name" value="PP2C_SIG"/>
    <property type="match status" value="1"/>
</dbReference>
<evidence type="ECO:0000256" key="2">
    <source>
        <dbReference type="PROSITE-ProRule" id="PRU00169"/>
    </source>
</evidence>
<dbReference type="InterPro" id="IPR001789">
    <property type="entry name" value="Sig_transdc_resp-reg_receiver"/>
</dbReference>
<dbReference type="Gene3D" id="3.40.50.2300">
    <property type="match status" value="1"/>
</dbReference>
<dbReference type="PANTHER" id="PTHR43156">
    <property type="entry name" value="STAGE II SPORULATION PROTEIN E-RELATED"/>
    <property type="match status" value="1"/>
</dbReference>
<dbReference type="Gene3D" id="3.60.40.10">
    <property type="entry name" value="PPM-type phosphatase domain"/>
    <property type="match status" value="1"/>
</dbReference>
<evidence type="ECO:0000313" key="4">
    <source>
        <dbReference type="EMBL" id="BCS96808.1"/>
    </source>
</evidence>
<name>A0ABM7PIB8_9BACT</name>
<evidence type="ECO:0000313" key="5">
    <source>
        <dbReference type="Proteomes" id="UP001320148"/>
    </source>
</evidence>
<dbReference type="SUPFAM" id="SSF81606">
    <property type="entry name" value="PP2C-like"/>
    <property type="match status" value="1"/>
</dbReference>
<keyword evidence="5" id="KW-1185">Reference proteome</keyword>